<evidence type="ECO:0000313" key="9">
    <source>
        <dbReference type="EMBL" id="GGH57627.1"/>
    </source>
</evidence>
<dbReference type="Pfam" id="PF01628">
    <property type="entry name" value="HrcA"/>
    <property type="match status" value="1"/>
</dbReference>
<evidence type="ECO:0000256" key="2">
    <source>
        <dbReference type="ARBA" id="ARBA00023015"/>
    </source>
</evidence>
<proteinExistence type="inferred from homology"/>
<dbReference type="InterPro" id="IPR036390">
    <property type="entry name" value="WH_DNA-bd_sf"/>
</dbReference>
<evidence type="ECO:0000256" key="1">
    <source>
        <dbReference type="ARBA" id="ARBA00022491"/>
    </source>
</evidence>
<dbReference type="Pfam" id="PF08220">
    <property type="entry name" value="HTH_DeoR"/>
    <property type="match status" value="1"/>
</dbReference>
<feature type="domain" description="HTH deoR-type" evidence="8">
    <location>
        <begin position="34"/>
        <end position="62"/>
    </location>
</feature>
<dbReference type="GO" id="GO:0003677">
    <property type="term" value="F:DNA binding"/>
    <property type="evidence" value="ECO:0007669"/>
    <property type="project" value="InterPro"/>
</dbReference>
<dbReference type="AlphaFoldDB" id="A0A917IN78"/>
<dbReference type="SUPFAM" id="SSF46785">
    <property type="entry name" value="Winged helix' DNA-binding domain"/>
    <property type="match status" value="1"/>
</dbReference>
<evidence type="ECO:0000256" key="6">
    <source>
        <dbReference type="HAMAP-Rule" id="MF_00081"/>
    </source>
</evidence>
<dbReference type="FunFam" id="1.10.10.10:FF:000049">
    <property type="entry name" value="Heat-inducible transcription repressor HrcA"/>
    <property type="match status" value="1"/>
</dbReference>
<keyword evidence="4 6" id="KW-0804">Transcription</keyword>
<feature type="domain" description="Heat-inducible transcription repressor HrcA C-terminal" evidence="7">
    <location>
        <begin position="103"/>
        <end position="313"/>
    </location>
</feature>
<evidence type="ECO:0000256" key="3">
    <source>
        <dbReference type="ARBA" id="ARBA00023016"/>
    </source>
</evidence>
<dbReference type="GO" id="GO:0003700">
    <property type="term" value="F:DNA-binding transcription factor activity"/>
    <property type="evidence" value="ECO:0007669"/>
    <property type="project" value="InterPro"/>
</dbReference>
<protein>
    <recommendedName>
        <fullName evidence="6">Heat-inducible transcription repressor HrcA</fullName>
    </recommendedName>
</protein>
<dbReference type="Gene3D" id="1.10.10.10">
    <property type="entry name" value="Winged helix-like DNA-binding domain superfamily/Winged helix DNA-binding domain"/>
    <property type="match status" value="1"/>
</dbReference>
<organism evidence="9 10">
    <name type="scientific">Rothia aerolata</name>
    <dbReference type="NCBI Taxonomy" id="1812262"/>
    <lineage>
        <taxon>Bacteria</taxon>
        <taxon>Bacillati</taxon>
        <taxon>Actinomycetota</taxon>
        <taxon>Actinomycetes</taxon>
        <taxon>Micrococcales</taxon>
        <taxon>Micrococcaceae</taxon>
        <taxon>Rothia</taxon>
    </lineage>
</organism>
<comment type="caution">
    <text evidence="9">The sequence shown here is derived from an EMBL/GenBank/DDBJ whole genome shotgun (WGS) entry which is preliminary data.</text>
</comment>
<dbReference type="InterPro" id="IPR021153">
    <property type="entry name" value="HrcA_C"/>
</dbReference>
<reference evidence="9 10" key="1">
    <citation type="journal article" date="2014" name="Int. J. Syst. Evol. Microbiol.">
        <title>Complete genome sequence of Corynebacterium casei LMG S-19264T (=DSM 44701T), isolated from a smear-ripened cheese.</title>
        <authorList>
            <consortium name="US DOE Joint Genome Institute (JGI-PGF)"/>
            <person name="Walter F."/>
            <person name="Albersmeier A."/>
            <person name="Kalinowski J."/>
            <person name="Ruckert C."/>
        </authorList>
    </citation>
    <scope>NUCLEOTIDE SEQUENCE [LARGE SCALE GENOMIC DNA]</scope>
    <source>
        <strain evidence="9 10">CCM 8669</strain>
    </source>
</reference>
<sequence length="332" mass="36078">MTEARRQLVLQAIVEDYVSSREPVGSKALIERHNLKVSSATVRNDMAVLEEEGLITAPHASAGRIPTEKGYRYFVDEITSPRPLTAAEKRAIHRLLGSSDSMEEVYAQTVRLLSQLTHQAAVLQYPVTPVNTIRHIELVPLAETQITVIVISDSGRVLQKIATVPAYTDEQLTSLKTALLKKLSHQPLSSLQGMASLEGFEPADLASEVLKALGHFAEAEQSSKLLISGTAYLAQATSDFSSSIAPILDALEEQVTMLHLLNEMAEDARGFAVRIGTENEPTELAETSIVTSTYGSEHPTRLGVIGPTRMDYLTTTSAVRGVARYLSKILGS</sequence>
<name>A0A917IN78_9MICC</name>
<dbReference type="InterPro" id="IPR002571">
    <property type="entry name" value="HrcA"/>
</dbReference>
<keyword evidence="3 6" id="KW-0346">Stress response</keyword>
<dbReference type="InterPro" id="IPR023120">
    <property type="entry name" value="WHTH_transcript_rep_HrcA_IDD"/>
</dbReference>
<dbReference type="PANTHER" id="PTHR34824:SF1">
    <property type="entry name" value="HEAT-INDUCIBLE TRANSCRIPTION REPRESSOR HRCA"/>
    <property type="match status" value="1"/>
</dbReference>
<comment type="function">
    <text evidence="5 6">Negative regulator of class I heat shock genes (grpE-dnaK-dnaJ and groELS operons). Prevents heat-shock induction of these operons.</text>
</comment>
<evidence type="ECO:0000259" key="8">
    <source>
        <dbReference type="Pfam" id="PF08220"/>
    </source>
</evidence>
<dbReference type="InterPro" id="IPR029016">
    <property type="entry name" value="GAF-like_dom_sf"/>
</dbReference>
<accession>A0A917IN78</accession>
<keyword evidence="10" id="KW-1185">Reference proteome</keyword>
<dbReference type="RefSeq" id="WP_188358570.1">
    <property type="nucleotide sequence ID" value="NZ_BMDC01000001.1"/>
</dbReference>
<keyword evidence="2 6" id="KW-0805">Transcription regulation</keyword>
<comment type="similarity">
    <text evidence="6">Belongs to the HrcA family.</text>
</comment>
<dbReference type="EMBL" id="BMDC01000001">
    <property type="protein sequence ID" value="GGH57627.1"/>
    <property type="molecule type" value="Genomic_DNA"/>
</dbReference>
<dbReference type="PIRSF" id="PIRSF005485">
    <property type="entry name" value="HrcA"/>
    <property type="match status" value="1"/>
</dbReference>
<gene>
    <name evidence="6 9" type="primary">hrcA</name>
    <name evidence="9" type="ORF">GCM10007359_02960</name>
</gene>
<dbReference type="InterPro" id="IPR036388">
    <property type="entry name" value="WH-like_DNA-bd_sf"/>
</dbReference>
<evidence type="ECO:0000259" key="7">
    <source>
        <dbReference type="Pfam" id="PF01628"/>
    </source>
</evidence>
<evidence type="ECO:0000256" key="5">
    <source>
        <dbReference type="ARBA" id="ARBA00055319"/>
    </source>
</evidence>
<dbReference type="PANTHER" id="PTHR34824">
    <property type="entry name" value="HEAT-INDUCIBLE TRANSCRIPTION REPRESSOR HRCA"/>
    <property type="match status" value="1"/>
</dbReference>
<dbReference type="InterPro" id="IPR001034">
    <property type="entry name" value="DeoR_HTH"/>
</dbReference>
<dbReference type="Gene3D" id="3.30.390.60">
    <property type="entry name" value="Heat-inducible transcription repressor hrca homolog, domain 3"/>
    <property type="match status" value="1"/>
</dbReference>
<keyword evidence="1 6" id="KW-0678">Repressor</keyword>
<dbReference type="NCBIfam" id="TIGR00331">
    <property type="entry name" value="hrcA"/>
    <property type="match status" value="1"/>
</dbReference>
<dbReference type="HAMAP" id="MF_00081">
    <property type="entry name" value="HrcA"/>
    <property type="match status" value="1"/>
</dbReference>
<dbReference type="GO" id="GO:0045892">
    <property type="term" value="P:negative regulation of DNA-templated transcription"/>
    <property type="evidence" value="ECO:0007669"/>
    <property type="project" value="UniProtKB-UniRule"/>
</dbReference>
<evidence type="ECO:0000313" key="10">
    <source>
        <dbReference type="Proteomes" id="UP000600171"/>
    </source>
</evidence>
<dbReference type="Proteomes" id="UP000600171">
    <property type="component" value="Unassembled WGS sequence"/>
</dbReference>
<evidence type="ECO:0000256" key="4">
    <source>
        <dbReference type="ARBA" id="ARBA00023163"/>
    </source>
</evidence>
<dbReference type="Gene3D" id="3.30.450.40">
    <property type="match status" value="1"/>
</dbReference>
<dbReference type="SUPFAM" id="SSF55781">
    <property type="entry name" value="GAF domain-like"/>
    <property type="match status" value="1"/>
</dbReference>